<keyword evidence="4" id="KW-1185">Reference proteome</keyword>
<dbReference type="InParanoid" id="J9ACE7"/>
<dbReference type="Proteomes" id="UP000004810">
    <property type="component" value="Unassembled WGS sequence"/>
</dbReference>
<name>J9ACE7_WUCBA</name>
<dbReference type="AlphaFoldDB" id="J9ACE7"/>
<protein>
    <submittedName>
        <fullName evidence="1">Uncharacterized protein</fullName>
    </submittedName>
</protein>
<evidence type="ECO:0000313" key="3">
    <source>
        <dbReference type="Proteomes" id="UP000004810"/>
    </source>
</evidence>
<evidence type="ECO:0000313" key="4">
    <source>
        <dbReference type="Proteomes" id="UP000270924"/>
    </source>
</evidence>
<dbReference type="EMBL" id="UYWW01012330">
    <property type="protein sequence ID" value="VDM20550.1"/>
    <property type="molecule type" value="Genomic_DNA"/>
</dbReference>
<accession>J9ACE7</accession>
<evidence type="ECO:0000313" key="1">
    <source>
        <dbReference type="EMBL" id="EJW71660.1"/>
    </source>
</evidence>
<organism evidence="1 3">
    <name type="scientific">Wuchereria bancrofti</name>
    <dbReference type="NCBI Taxonomy" id="6293"/>
    <lineage>
        <taxon>Eukaryota</taxon>
        <taxon>Metazoa</taxon>
        <taxon>Ecdysozoa</taxon>
        <taxon>Nematoda</taxon>
        <taxon>Chromadorea</taxon>
        <taxon>Rhabditida</taxon>
        <taxon>Spirurina</taxon>
        <taxon>Spiruromorpha</taxon>
        <taxon>Filarioidea</taxon>
        <taxon>Onchocercidae</taxon>
        <taxon>Wuchereria</taxon>
    </lineage>
</organism>
<reference evidence="1" key="2">
    <citation type="submission" date="2012-08" db="EMBL/GenBank/DDBJ databases">
        <title>The Genome Sequence of Wuchereria bancrofti.</title>
        <authorList>
            <consortium name="The Broad Institute Genome Sequencing Platform"/>
            <consortium name="Broad Institute Genome Sequencing Center for Infectious Disease"/>
            <person name="Nutman T.B."/>
            <person name="Fink D.L."/>
            <person name="Russ C."/>
            <person name="Young S."/>
            <person name="Zeng Q."/>
            <person name="Koehrsen M."/>
            <person name="Alvarado L."/>
            <person name="Berlin A."/>
            <person name="Borenstein D."/>
            <person name="Chapman S.B."/>
            <person name="Chen Z."/>
            <person name="Engels R."/>
            <person name="Freedman E."/>
            <person name="Gellesch M."/>
            <person name="Goldberg J."/>
            <person name="Griggs A."/>
            <person name="Gujja S."/>
            <person name="Heilman E.R."/>
            <person name="Heiman D."/>
            <person name="Hepburn T."/>
            <person name="Howarth C."/>
            <person name="Jen D."/>
            <person name="Larson L."/>
            <person name="Lewis B."/>
            <person name="Mehta T."/>
            <person name="Park D."/>
            <person name="Pearson M."/>
            <person name="Richards J."/>
            <person name="Roberts A."/>
            <person name="Saif S."/>
            <person name="Shea T."/>
            <person name="Shenoy N."/>
            <person name="Sisk P."/>
            <person name="Stolte C."/>
            <person name="Sykes S."/>
            <person name="Walk T."/>
            <person name="White J."/>
            <person name="Yandava C."/>
            <person name="Haas B."/>
            <person name="Henn M.R."/>
            <person name="Nusbaum C."/>
            <person name="Birren B."/>
        </authorList>
    </citation>
    <scope>NUCLEOTIDE SEQUENCE</scope>
</reference>
<sequence>MHRNEPNKSKKTFTTKLLSGSSIKYHMQIIYFKSKQTQENVTRTKPTTNKIAYMMKLNFEIIHAPTMTTCDDIIVATISKIIEGSFLFQEFSGHPELFMSKISTLKCM</sequence>
<reference evidence="3" key="1">
    <citation type="submission" date="2012-08" db="EMBL/GenBank/DDBJ databases">
        <title>The Genome Sequence of Wuchereria bancrofti.</title>
        <authorList>
            <person name="Nutman T.B."/>
            <person name="Fink D.L."/>
            <person name="Russ C."/>
            <person name="Young S."/>
            <person name="Zeng Q."/>
            <person name="Koehrsen M."/>
            <person name="Alvarado L."/>
            <person name="Berlin A."/>
            <person name="Chapman S.B."/>
            <person name="Chen Z."/>
            <person name="Freedman E."/>
            <person name="Gellesch M."/>
            <person name="Goldberg J."/>
            <person name="Griggs A."/>
            <person name="Gujja S."/>
            <person name="Heilman E.R."/>
            <person name="Heiman D."/>
            <person name="Hepburn T."/>
            <person name="Howarth C."/>
            <person name="Jen D."/>
            <person name="Larson L."/>
            <person name="Lewis B."/>
            <person name="Mehta T."/>
            <person name="Park D."/>
            <person name="Pearson M."/>
            <person name="Roberts A."/>
            <person name="Saif S."/>
            <person name="Shea T."/>
            <person name="Shenoy N."/>
            <person name="Sisk P."/>
            <person name="Stolte C."/>
            <person name="Sykes S."/>
            <person name="Walk T."/>
            <person name="White J."/>
            <person name="Yandava C."/>
            <person name="Haas B."/>
            <person name="Henn M.R."/>
            <person name="Nusbaum C."/>
            <person name="Birren B."/>
        </authorList>
    </citation>
    <scope>NUCLEOTIDE SEQUENCE [LARGE SCALE GENOMIC DNA]</scope>
    <source>
        <strain evidence="3">NA</strain>
    </source>
</reference>
<dbReference type="EMBL" id="ADBV01018010">
    <property type="protein sequence ID" value="EJW71660.1"/>
    <property type="molecule type" value="Genomic_DNA"/>
</dbReference>
<evidence type="ECO:0000313" key="2">
    <source>
        <dbReference type="EMBL" id="VDM20550.1"/>
    </source>
</evidence>
<gene>
    <name evidence="2" type="ORF">WBA_LOCUS11357</name>
    <name evidence="1" type="ORF">WUBG_17439</name>
</gene>
<dbReference type="Proteomes" id="UP000270924">
    <property type="component" value="Unassembled WGS sequence"/>
</dbReference>
<reference evidence="2 4" key="3">
    <citation type="submission" date="2018-11" db="EMBL/GenBank/DDBJ databases">
        <authorList>
            <consortium name="Pathogen Informatics"/>
        </authorList>
    </citation>
    <scope>NUCLEOTIDE SEQUENCE [LARGE SCALE GENOMIC DNA]</scope>
</reference>
<proteinExistence type="predicted"/>